<accession>A0A176Y8B3</accession>
<reference evidence="2 3" key="1">
    <citation type="submission" date="2016-03" db="EMBL/GenBank/DDBJ databases">
        <title>Draft Genome Sequence of the Strain BR 10245 (Bradyrhizobium sp.) isolated from nodules of Centrolobium paraense.</title>
        <authorList>
            <person name="Simoes-Araujo J.L.Sr."/>
            <person name="Barauna A.C."/>
            <person name="Silva K."/>
            <person name="Zilli J.E."/>
        </authorList>
    </citation>
    <scope>NUCLEOTIDE SEQUENCE [LARGE SCALE GENOMIC DNA]</scope>
    <source>
        <strain evidence="2 3">BR 10245</strain>
    </source>
</reference>
<feature type="chain" id="PRO_5008054383" evidence="1">
    <location>
        <begin position="22"/>
        <end position="70"/>
    </location>
</feature>
<feature type="signal peptide" evidence="1">
    <location>
        <begin position="1"/>
        <end position="21"/>
    </location>
</feature>
<dbReference type="AlphaFoldDB" id="A0A176Y8B3"/>
<evidence type="ECO:0000313" key="3">
    <source>
        <dbReference type="Proteomes" id="UP000076959"/>
    </source>
</evidence>
<evidence type="ECO:0000313" key="2">
    <source>
        <dbReference type="EMBL" id="OAE96322.1"/>
    </source>
</evidence>
<sequence length="70" mass="7212">MMKSVLAASAMLVALCSAAAAHDVVHHPHMASEAAVQISEAHPNSFGFAAPTEDAGYDAHQYHGGPKAND</sequence>
<keyword evidence="3" id="KW-1185">Reference proteome</keyword>
<gene>
    <name evidence="2" type="ORF">AYJ54_36815</name>
</gene>
<keyword evidence="1" id="KW-0732">Signal</keyword>
<evidence type="ECO:0000256" key="1">
    <source>
        <dbReference type="SAM" id="SignalP"/>
    </source>
</evidence>
<proteinExistence type="predicted"/>
<protein>
    <submittedName>
        <fullName evidence="2">Uncharacterized protein</fullName>
    </submittedName>
</protein>
<organism evidence="2 3">
    <name type="scientific">Bradyrhizobium centrolobii</name>
    <dbReference type="NCBI Taxonomy" id="1505087"/>
    <lineage>
        <taxon>Bacteria</taxon>
        <taxon>Pseudomonadati</taxon>
        <taxon>Pseudomonadota</taxon>
        <taxon>Alphaproteobacteria</taxon>
        <taxon>Hyphomicrobiales</taxon>
        <taxon>Nitrobacteraceae</taxon>
        <taxon>Bradyrhizobium</taxon>
    </lineage>
</organism>
<dbReference type="STRING" id="1505087.AYJ54_36815"/>
<comment type="caution">
    <text evidence="2">The sequence shown here is derived from an EMBL/GenBank/DDBJ whole genome shotgun (WGS) entry which is preliminary data.</text>
</comment>
<dbReference type="Proteomes" id="UP000076959">
    <property type="component" value="Unassembled WGS sequence"/>
</dbReference>
<dbReference type="EMBL" id="LUUB01000131">
    <property type="protein sequence ID" value="OAE96322.1"/>
    <property type="molecule type" value="Genomic_DNA"/>
</dbReference>
<name>A0A176Y8B3_9BRAD</name>